<gene>
    <name evidence="1" type="ORF">SLAVMIC_00356</name>
</gene>
<accession>A0A8D9FQP8</accession>
<proteinExistence type="predicted"/>
<organism evidence="1">
    <name type="scientific">uncultured marine phage</name>
    <dbReference type="NCBI Taxonomy" id="707152"/>
    <lineage>
        <taxon>Viruses</taxon>
        <taxon>environmental samples</taxon>
    </lineage>
</organism>
<reference evidence="1" key="1">
    <citation type="submission" date="2021-06" db="EMBL/GenBank/DDBJ databases">
        <authorList>
            <person name="Gannon L."/>
            <person name="Redgwell R T."/>
            <person name="Michniewski S."/>
            <person name="Harrison D C."/>
            <person name="Millard A."/>
        </authorList>
    </citation>
    <scope>NUCLEOTIDE SEQUENCE</scope>
</reference>
<dbReference type="EMBL" id="OU342829">
    <property type="protein sequence ID" value="CAG7580320.1"/>
    <property type="molecule type" value="Genomic_DNA"/>
</dbReference>
<sequence length="151" mass="17295">MLKIFKYTQKIGSEISEILILGERALNGFISGCVIGKENFNNYQIGHIANGWGLSNNEKNRGFKEIKETVILRSEDKLYTDGRAIIIVPSKSTRDCNNLTIIEKNSVKRLLPKKIYYTDNGETMMITILDKNGMMYSMGYKRINEVKFKSK</sequence>
<protein>
    <submittedName>
        <fullName evidence="1">Uncharacterized protein</fullName>
    </submittedName>
</protein>
<evidence type="ECO:0000313" key="1">
    <source>
        <dbReference type="EMBL" id="CAG7580320.1"/>
    </source>
</evidence>
<name>A0A8D9FQP8_9VIRU</name>